<evidence type="ECO:0000256" key="8">
    <source>
        <dbReference type="ARBA" id="ARBA00023004"/>
    </source>
</evidence>
<evidence type="ECO:0000313" key="14">
    <source>
        <dbReference type="EMBL" id="PTL86780.1"/>
    </source>
</evidence>
<evidence type="ECO:0000256" key="6">
    <source>
        <dbReference type="ARBA" id="ARBA00022982"/>
    </source>
</evidence>
<dbReference type="SUPFAM" id="SSF54373">
    <property type="entry name" value="FAD-linked reductases, C-terminal domain"/>
    <property type="match status" value="1"/>
</dbReference>
<dbReference type="GO" id="GO:0051539">
    <property type="term" value="F:4 iron, 4 sulfur cluster binding"/>
    <property type="evidence" value="ECO:0007669"/>
    <property type="project" value="UniProtKB-UniRule"/>
</dbReference>
<dbReference type="Pfam" id="PF21162">
    <property type="entry name" value="ETFQO_UQ-bd"/>
    <property type="match status" value="1"/>
</dbReference>
<dbReference type="InterPro" id="IPR007859">
    <property type="entry name" value="ETF-QO/FixX_C"/>
</dbReference>
<evidence type="ECO:0000256" key="2">
    <source>
        <dbReference type="ARBA" id="ARBA00022448"/>
    </source>
</evidence>
<evidence type="ECO:0000256" key="5">
    <source>
        <dbReference type="ARBA" id="ARBA00022827"/>
    </source>
</evidence>
<evidence type="ECO:0000256" key="4">
    <source>
        <dbReference type="ARBA" id="ARBA00022723"/>
    </source>
</evidence>
<comment type="caution">
    <text evidence="14">The sequence shown here is derived from an EMBL/GenBank/DDBJ whole genome shotgun (WGS) entry which is preliminary data.</text>
</comment>
<keyword evidence="10 11" id="KW-0830">Ubiquinone</keyword>
<dbReference type="PANTHER" id="PTHR10617:SF107">
    <property type="entry name" value="ELECTRON TRANSFER FLAVOPROTEIN-UBIQUINONE OXIDOREDUCTASE, MITOCHONDRIAL"/>
    <property type="match status" value="1"/>
</dbReference>
<comment type="cofactor">
    <cofactor evidence="11">
        <name>[4Fe-4S] cluster</name>
        <dbReference type="ChEBI" id="CHEBI:49883"/>
    </cofactor>
    <text evidence="11">Binds 1 [4Fe-4S] cluster.</text>
</comment>
<dbReference type="SUPFAM" id="SSF51905">
    <property type="entry name" value="FAD/NAD(P)-binding domain"/>
    <property type="match status" value="1"/>
</dbReference>
<proteinExistence type="predicted"/>
<dbReference type="InterPro" id="IPR049398">
    <property type="entry name" value="ETF-QO/FixC_UQ-bd"/>
</dbReference>
<sequence>MDKYIMPLERDVLEYDVVIVGAGPAGLAAAIRCKQINPKLSVIIIEKSAEVGGHILSGAIIDPIGIDKLLPGWRREKDHPFQTLVEKDVYLFLNSYRSINLPRFLMPDFMNNSGNYVVSLGKVCRWLKNKAESIGVEIYCGITATGIYYGKDGEAIGIFTGEKGRNCDGIMGKNYISPILLLSKYMLIGEGVCGSLTRQLIERYSLSDGRQPQKFGLGIKELWKVKAQYHKKGLAIHSFGWPLDMRTSGGGFVYHFDKDLVSIGFVLHLDYINPWISAYEEFQRFKTHPDIRCVFDGGERIEYGARVISEGGWQSIPKLSFPGGSLIGCAAGFVNLIRIKGSHNAILSGILAAENIIERVSRGYKNDDPVEIENSWRQTHIGQDLWIARNFKPLLSRFGIVIGLSLAIIDFWIQKKLGFSFLGTLKHKVLDCNSLESSDKHKKIEYPKPDGKLTFDIRSSLFLAKVRYVGDQPNHLHIKDKVLQEKSELVVYSGPSTRYCPAGVYEWRENNGKNTYIIHAQNCIHCKTCVIKDPNLNIEWIPPQGEDGPCYLEM</sequence>
<dbReference type="Pfam" id="PF05187">
    <property type="entry name" value="Fer4_ETF_QO"/>
    <property type="match status" value="1"/>
</dbReference>
<gene>
    <name evidence="14" type="ORF">C4617_02990</name>
</gene>
<keyword evidence="3 11" id="KW-0285">Flavoprotein</keyword>
<keyword evidence="2 11" id="KW-0813">Transport</keyword>
<keyword evidence="7 11" id="KW-0560">Oxidoreductase</keyword>
<evidence type="ECO:0000259" key="13">
    <source>
        <dbReference type="Pfam" id="PF21162"/>
    </source>
</evidence>
<protein>
    <recommendedName>
        <fullName evidence="11">Electron transfer flavoprotein-ubiquinone oxidoreductase</fullName>
        <shortName evidence="11">ETF-QO</shortName>
        <ecNumber evidence="11">1.5.5.1</ecNumber>
    </recommendedName>
</protein>
<keyword evidence="8 11" id="KW-0408">Iron</keyword>
<organism evidence="14 15">
    <name type="scientific">Candidatus Liberibacter europaeus</name>
    <dbReference type="NCBI Taxonomy" id="744859"/>
    <lineage>
        <taxon>Bacteria</taxon>
        <taxon>Pseudomonadati</taxon>
        <taxon>Pseudomonadota</taxon>
        <taxon>Alphaproteobacteria</taxon>
        <taxon>Hyphomicrobiales</taxon>
        <taxon>Rhizobiaceae</taxon>
        <taxon>Liberibacter</taxon>
    </lineage>
</organism>
<dbReference type="EC" id="1.5.5.1" evidence="11"/>
<keyword evidence="9 11" id="KW-0411">Iron-sulfur</keyword>
<keyword evidence="6 11" id="KW-0249">Electron transport</keyword>
<keyword evidence="5 11" id="KW-0274">FAD</keyword>
<evidence type="ECO:0000256" key="10">
    <source>
        <dbReference type="ARBA" id="ARBA00023075"/>
    </source>
</evidence>
<dbReference type="Gene3D" id="3.30.70.20">
    <property type="match status" value="1"/>
</dbReference>
<feature type="domain" description="ETF-QO/FixC ubiquinone-binding" evidence="13">
    <location>
        <begin position="215"/>
        <end position="308"/>
    </location>
</feature>
<dbReference type="Gene3D" id="3.50.50.60">
    <property type="entry name" value="FAD/NAD(P)-binding domain"/>
    <property type="match status" value="1"/>
</dbReference>
<dbReference type="Proteomes" id="UP000240811">
    <property type="component" value="Unassembled WGS sequence"/>
</dbReference>
<evidence type="ECO:0000256" key="11">
    <source>
        <dbReference type="RuleBase" id="RU366068"/>
    </source>
</evidence>
<evidence type="ECO:0000313" key="15">
    <source>
        <dbReference type="Proteomes" id="UP000240811"/>
    </source>
</evidence>
<dbReference type="EMBL" id="PSQJ01000002">
    <property type="protein sequence ID" value="PTL86780.1"/>
    <property type="molecule type" value="Genomic_DNA"/>
</dbReference>
<comment type="function">
    <text evidence="11">Accepts electrons from ETF and reduces ubiquinone.</text>
</comment>
<dbReference type="GO" id="GO:0046872">
    <property type="term" value="F:metal ion binding"/>
    <property type="evidence" value="ECO:0007669"/>
    <property type="project" value="UniProtKB-KW"/>
</dbReference>
<evidence type="ECO:0000256" key="7">
    <source>
        <dbReference type="ARBA" id="ARBA00023002"/>
    </source>
</evidence>
<reference evidence="15" key="1">
    <citation type="submission" date="2018-02" db="EMBL/GenBank/DDBJ databases">
        <title>Genome sequence of Candidatus Liberibacter europaeus.</title>
        <authorList>
            <person name="Frampton R.A."/>
            <person name="Thompson S.M."/>
            <person name="David C."/>
            <person name="Addison S.M."/>
            <person name="Smith G.R."/>
        </authorList>
    </citation>
    <scope>NUCLEOTIDE SEQUENCE [LARGE SCALE GENOMIC DNA]</scope>
</reference>
<evidence type="ECO:0000256" key="3">
    <source>
        <dbReference type="ARBA" id="ARBA00022630"/>
    </source>
</evidence>
<evidence type="ECO:0000256" key="9">
    <source>
        <dbReference type="ARBA" id="ARBA00023014"/>
    </source>
</evidence>
<dbReference type="AlphaFoldDB" id="A0A2T4VYD1"/>
<dbReference type="InterPro" id="IPR040156">
    <property type="entry name" value="ETF-QO"/>
</dbReference>
<dbReference type="Gene3D" id="3.30.9.90">
    <property type="match status" value="1"/>
</dbReference>
<dbReference type="InterPro" id="IPR036188">
    <property type="entry name" value="FAD/NAD-bd_sf"/>
</dbReference>
<comment type="cofactor">
    <cofactor evidence="1 11">
        <name>FAD</name>
        <dbReference type="ChEBI" id="CHEBI:57692"/>
    </cofactor>
</comment>
<dbReference type="PANTHER" id="PTHR10617">
    <property type="entry name" value="ELECTRON TRANSFER FLAVOPROTEIN-UBIQUINONE OXIDOREDUCTASE"/>
    <property type="match status" value="1"/>
</dbReference>
<dbReference type="Pfam" id="PF01946">
    <property type="entry name" value="Thi4"/>
    <property type="match status" value="1"/>
</dbReference>
<dbReference type="GO" id="GO:0004174">
    <property type="term" value="F:electron-transferring-flavoprotein dehydrogenase activity"/>
    <property type="evidence" value="ECO:0007669"/>
    <property type="project" value="UniProtKB-UniRule"/>
</dbReference>
<name>A0A2T4VYD1_9HYPH</name>
<dbReference type="SUPFAM" id="SSF54862">
    <property type="entry name" value="4Fe-4S ferredoxins"/>
    <property type="match status" value="1"/>
</dbReference>
<evidence type="ECO:0000259" key="12">
    <source>
        <dbReference type="Pfam" id="PF05187"/>
    </source>
</evidence>
<keyword evidence="4 11" id="KW-0479">Metal-binding</keyword>
<comment type="catalytic activity">
    <reaction evidence="11">
        <text>a ubiquinone + reduced [electron-transfer flavoprotein] = a ubiquinol + oxidized [electron-transfer flavoprotein] + H(+)</text>
        <dbReference type="Rhea" id="RHEA:24052"/>
        <dbReference type="Rhea" id="RHEA-COMP:9565"/>
        <dbReference type="Rhea" id="RHEA-COMP:9566"/>
        <dbReference type="Rhea" id="RHEA-COMP:10685"/>
        <dbReference type="Rhea" id="RHEA-COMP:10686"/>
        <dbReference type="ChEBI" id="CHEBI:15378"/>
        <dbReference type="ChEBI" id="CHEBI:16389"/>
        <dbReference type="ChEBI" id="CHEBI:17976"/>
        <dbReference type="ChEBI" id="CHEBI:57692"/>
        <dbReference type="ChEBI" id="CHEBI:58307"/>
        <dbReference type="EC" id="1.5.5.1"/>
    </reaction>
</comment>
<accession>A0A2T4VYD1</accession>
<evidence type="ECO:0000256" key="1">
    <source>
        <dbReference type="ARBA" id="ARBA00001974"/>
    </source>
</evidence>
<feature type="domain" description="ETF-QO/FixX C-terminal" evidence="12">
    <location>
        <begin position="451"/>
        <end position="551"/>
    </location>
</feature>